<sequence>MTAATIVKAVRTAHARWYDSPSLAGACAAGARIAKARECARAVSPQRRAAHAPREPPIHSSFSNSEIAVRLTSIKLAGFKSFVDPTHFQVPGQLVGVVGPNGCGKSNIIDAVRWVLGESRASELRGESMQDVIFNGSTARKPGSRASVELVFDNADGRAAGQWGQYAEIAVKRVLTRDGTSSYYINNLPARRRDIQDIFLGTGLGPRAYAIIGQGMIARLIEAKPEELRVFLEEAAGVSKYKERRRETENRLHDTRENLTRVEDIVRELGSNLEKLEGQAVVATRYRELQSDGEEKQRLLWLLRKNEAAGEQERQQRAIEQAQIDLEAQTAKLREVEAQLETLRVAHYSASDAMQGAQGALYEANAEVSRLEAEIRFIVESRNRVQAQIAALTAQREQWQSQAEKARGDIEDAEEQLAVAEEKAVLAEDAAAAKHDALPALEARWRDAQTELNAERGGIAQTEQALKLEAAHQRNADQQLQQLQQRHERLKSEEGGLDAPDEAQLEELRMQLAEHEEILRDAQGRLADAQETLPRLDAERRAAQERVQAESAQIHQLDARLAALRQLQENVQTEGKIQPWLDKHELGSLPRLWKKLHVEAGWETALEAVLRERLAALEVSNLDWVKAFATDAPPAKLAFYAPPAAGQPPATPAALRALLPLVRIDDAGIRAVLNDWLGLTFVADDLQQALAMRSQLPEGGAFVVKAGHVVTRVGVQLYAADSEQAGMLARQQEIENLGRQVRAQALLADEAKAAAIRAEAAHTQAAQALAEVRQQAERATQRVHALQMDVLKLNQAHERYTQRSTQIREELEEIVAQIDEQRALRAESEANFERHDGELAELQARFEDHQLAFEALDEALTTARGEARDLDRAATDARFAARNMANRIDELKRSIQVAHEQSERVAGSLEDARAELETINEQTAHTGLQDALDIRTAKEEALRAARVELDDLTSKLRAADETRLSTERALQPLRDRINELQLKEQAARINGEQFVEQLLAAGVDEAELQAKLTPDMKPSYLQGEVTRINNAIVALGPVNMAALDELKAATERKSFLDSQSADLTSAIETLEDAIRKIDGETRTLLQSTFDEVNRHFGELFPRLFGGGQAKLIMTGEEILDAGVQVMAQPPGKKNSTIHLLSGGEKALTATALVFAMFQLNPAPFCLLDEVDAPLDDANTERFANLVRAMSNKTQFLFISHNKIAMEMAQQLIGVTMQEQGVSRIVAVDMETAAGFAQNIV</sequence>
<evidence type="ECO:0000256" key="5">
    <source>
        <dbReference type="ARBA" id="ARBA00023125"/>
    </source>
</evidence>
<keyword evidence="4 6" id="KW-0175">Coiled coil</keyword>
<dbReference type="GO" id="GO:0007059">
    <property type="term" value="P:chromosome segregation"/>
    <property type="evidence" value="ECO:0007669"/>
    <property type="project" value="UniProtKB-UniRule"/>
</dbReference>
<keyword evidence="5 6" id="KW-0238">DNA-binding</keyword>
<dbReference type="GO" id="GO:0016887">
    <property type="term" value="F:ATP hydrolysis activity"/>
    <property type="evidence" value="ECO:0007669"/>
    <property type="project" value="InterPro"/>
</dbReference>
<evidence type="ECO:0000259" key="8">
    <source>
        <dbReference type="SMART" id="SM00968"/>
    </source>
</evidence>
<comment type="function">
    <text evidence="6">Required for chromosome condensation and partitioning.</text>
</comment>
<dbReference type="Gene3D" id="3.40.50.300">
    <property type="entry name" value="P-loop containing nucleotide triphosphate hydrolases"/>
    <property type="match status" value="2"/>
</dbReference>
<evidence type="ECO:0000313" key="10">
    <source>
        <dbReference type="Proteomes" id="UP000193228"/>
    </source>
</evidence>
<evidence type="ECO:0000256" key="1">
    <source>
        <dbReference type="ARBA" id="ARBA00022490"/>
    </source>
</evidence>
<gene>
    <name evidence="6" type="primary">smc</name>
    <name evidence="9" type="ORF">SAMN06265784_101212</name>
</gene>
<keyword evidence="3 6" id="KW-0067">ATP-binding</keyword>
<dbReference type="PIRSF" id="PIRSF005719">
    <property type="entry name" value="SMC"/>
    <property type="match status" value="1"/>
</dbReference>
<evidence type="ECO:0000313" key="9">
    <source>
        <dbReference type="EMBL" id="SMG07827.1"/>
    </source>
</evidence>
<name>A0A1X7I134_9BURK</name>
<dbReference type="STRING" id="1515439.SAMN06265784_101212"/>
<comment type="domain">
    <text evidence="6">Contains large globular domains required for ATP hydrolysis at each terminus and a third globular domain forming a flexible hinge near the middle of the molecule. These domains are separated by coiled-coil structures.</text>
</comment>
<dbReference type="InterPro" id="IPR011890">
    <property type="entry name" value="SMC_prok"/>
</dbReference>
<dbReference type="HAMAP" id="MF_01894">
    <property type="entry name" value="Smc_prok"/>
    <property type="match status" value="1"/>
</dbReference>
<dbReference type="InterPro" id="IPR024704">
    <property type="entry name" value="SMC"/>
</dbReference>
<dbReference type="AlphaFoldDB" id="A0A1X7I134"/>
<comment type="subunit">
    <text evidence="6">Homodimer.</text>
</comment>
<proteinExistence type="inferred from homology"/>
<evidence type="ECO:0000256" key="4">
    <source>
        <dbReference type="ARBA" id="ARBA00023054"/>
    </source>
</evidence>
<accession>A0A1X7I134</accession>
<reference evidence="10" key="1">
    <citation type="submission" date="2017-04" db="EMBL/GenBank/DDBJ databases">
        <authorList>
            <person name="Varghese N."/>
            <person name="Submissions S."/>
        </authorList>
    </citation>
    <scope>NUCLEOTIDE SEQUENCE [LARGE SCALE GENOMIC DNA]</scope>
    <source>
        <strain evidence="10">LMG 29540</strain>
    </source>
</reference>
<dbReference type="Pfam" id="PF06470">
    <property type="entry name" value="SMC_hinge"/>
    <property type="match status" value="1"/>
</dbReference>
<dbReference type="GO" id="GO:0007062">
    <property type="term" value="P:sister chromatid cohesion"/>
    <property type="evidence" value="ECO:0007669"/>
    <property type="project" value="InterPro"/>
</dbReference>
<feature type="domain" description="SMC hinge" evidence="8">
    <location>
        <begin position="586"/>
        <end position="693"/>
    </location>
</feature>
<dbReference type="SUPFAM" id="SSF75553">
    <property type="entry name" value="Smc hinge domain"/>
    <property type="match status" value="1"/>
</dbReference>
<dbReference type="GO" id="GO:0005737">
    <property type="term" value="C:cytoplasm"/>
    <property type="evidence" value="ECO:0007669"/>
    <property type="project" value="UniProtKB-SubCell"/>
</dbReference>
<dbReference type="CDD" id="cd03278">
    <property type="entry name" value="ABC_SMC_barmotin"/>
    <property type="match status" value="1"/>
</dbReference>
<dbReference type="GO" id="GO:0003677">
    <property type="term" value="F:DNA binding"/>
    <property type="evidence" value="ECO:0007669"/>
    <property type="project" value="UniProtKB-UniRule"/>
</dbReference>
<keyword evidence="1 6" id="KW-0963">Cytoplasm</keyword>
<dbReference type="InterPro" id="IPR010935">
    <property type="entry name" value="SMC_hinge"/>
</dbReference>
<comment type="subcellular location">
    <subcellularLocation>
        <location evidence="6">Cytoplasm</location>
    </subcellularLocation>
</comment>
<evidence type="ECO:0000256" key="6">
    <source>
        <dbReference type="HAMAP-Rule" id="MF_01894"/>
    </source>
</evidence>
<keyword evidence="10" id="KW-1185">Reference proteome</keyword>
<dbReference type="NCBIfam" id="TIGR02168">
    <property type="entry name" value="SMC_prok_B"/>
    <property type="match status" value="1"/>
</dbReference>
<evidence type="ECO:0000256" key="7">
    <source>
        <dbReference type="SAM" id="MobiDB-lite"/>
    </source>
</evidence>
<dbReference type="SUPFAM" id="SSF52540">
    <property type="entry name" value="P-loop containing nucleoside triphosphate hydrolases"/>
    <property type="match status" value="1"/>
</dbReference>
<dbReference type="GO" id="GO:0006260">
    <property type="term" value="P:DNA replication"/>
    <property type="evidence" value="ECO:0007669"/>
    <property type="project" value="UniProtKB-UniRule"/>
</dbReference>
<protein>
    <recommendedName>
        <fullName evidence="6">Chromosome partition protein Smc</fullName>
    </recommendedName>
</protein>
<comment type="similarity">
    <text evidence="6">Belongs to the SMC family.</text>
</comment>
<dbReference type="GO" id="GO:0005524">
    <property type="term" value="F:ATP binding"/>
    <property type="evidence" value="ECO:0007669"/>
    <property type="project" value="UniProtKB-UniRule"/>
</dbReference>
<dbReference type="InterPro" id="IPR003395">
    <property type="entry name" value="RecF/RecN/SMC_N"/>
</dbReference>
<dbReference type="GO" id="GO:0005694">
    <property type="term" value="C:chromosome"/>
    <property type="evidence" value="ECO:0007669"/>
    <property type="project" value="InterPro"/>
</dbReference>
<dbReference type="EMBL" id="FXAT01000001">
    <property type="protein sequence ID" value="SMG07827.1"/>
    <property type="molecule type" value="Genomic_DNA"/>
</dbReference>
<feature type="binding site" evidence="6">
    <location>
        <begin position="100"/>
        <end position="107"/>
    </location>
    <ligand>
        <name>ATP</name>
        <dbReference type="ChEBI" id="CHEBI:30616"/>
    </ligand>
</feature>
<dbReference type="InterPro" id="IPR027417">
    <property type="entry name" value="P-loop_NTPase"/>
</dbReference>
<keyword evidence="2 6" id="KW-0547">Nucleotide-binding</keyword>
<dbReference type="Pfam" id="PF02463">
    <property type="entry name" value="SMC_N"/>
    <property type="match status" value="1"/>
</dbReference>
<dbReference type="GO" id="GO:0030261">
    <property type="term" value="P:chromosome condensation"/>
    <property type="evidence" value="ECO:0007669"/>
    <property type="project" value="InterPro"/>
</dbReference>
<feature type="region of interest" description="Disordered" evidence="7">
    <location>
        <begin position="471"/>
        <end position="496"/>
    </location>
</feature>
<feature type="coiled-coil region" evidence="6">
    <location>
        <begin position="238"/>
        <end position="279"/>
    </location>
</feature>
<dbReference type="Proteomes" id="UP000193228">
    <property type="component" value="Unassembled WGS sequence"/>
</dbReference>
<evidence type="ECO:0000256" key="3">
    <source>
        <dbReference type="ARBA" id="ARBA00022840"/>
    </source>
</evidence>
<feature type="coiled-coil region" evidence="6">
    <location>
        <begin position="762"/>
        <end position="962"/>
    </location>
</feature>
<dbReference type="PANTHER" id="PTHR43977">
    <property type="entry name" value="STRUCTURAL MAINTENANCE OF CHROMOSOMES PROTEIN 3"/>
    <property type="match status" value="1"/>
</dbReference>
<organism evidence="9 10">
    <name type="scientific">Paraburkholderia susongensis</name>
    <dbReference type="NCBI Taxonomy" id="1515439"/>
    <lineage>
        <taxon>Bacteria</taxon>
        <taxon>Pseudomonadati</taxon>
        <taxon>Pseudomonadota</taxon>
        <taxon>Betaproteobacteria</taxon>
        <taxon>Burkholderiales</taxon>
        <taxon>Burkholderiaceae</taxon>
        <taxon>Paraburkholderia</taxon>
    </lineage>
</organism>
<evidence type="ECO:0000256" key="2">
    <source>
        <dbReference type="ARBA" id="ARBA00022741"/>
    </source>
</evidence>
<feature type="coiled-coil region" evidence="6">
    <location>
        <begin position="305"/>
        <end position="430"/>
    </location>
</feature>
<dbReference type="InterPro" id="IPR036277">
    <property type="entry name" value="SMC_hinge_sf"/>
</dbReference>
<feature type="compositionally biased region" description="Basic and acidic residues" evidence="7">
    <location>
        <begin position="485"/>
        <end position="494"/>
    </location>
</feature>
<dbReference type="SMART" id="SM00968">
    <property type="entry name" value="SMC_hinge"/>
    <property type="match status" value="1"/>
</dbReference>